<gene>
    <name evidence="2" type="ORF">KQP761_LOCUS27892</name>
    <name evidence="4" type="ORF">WKI299_LOCUS14909</name>
    <name evidence="3" type="ORF">XDN619_LOCUS11980</name>
</gene>
<feature type="domain" description="DUF985" evidence="1">
    <location>
        <begin position="17"/>
        <end position="163"/>
    </location>
</feature>
<organism evidence="3 5">
    <name type="scientific">Rotaria magnacalcarata</name>
    <dbReference type="NCBI Taxonomy" id="392030"/>
    <lineage>
        <taxon>Eukaryota</taxon>
        <taxon>Metazoa</taxon>
        <taxon>Spiralia</taxon>
        <taxon>Gnathifera</taxon>
        <taxon>Rotifera</taxon>
        <taxon>Eurotatoria</taxon>
        <taxon>Bdelloidea</taxon>
        <taxon>Philodinida</taxon>
        <taxon>Philodinidae</taxon>
        <taxon>Rotaria</taxon>
    </lineage>
</organism>
<dbReference type="PANTHER" id="PTHR33387">
    <property type="entry name" value="RMLC-LIKE JELLY ROLL FOLD PROTEIN"/>
    <property type="match status" value="1"/>
</dbReference>
<reference evidence="3" key="1">
    <citation type="submission" date="2021-02" db="EMBL/GenBank/DDBJ databases">
        <authorList>
            <person name="Nowell W R."/>
        </authorList>
    </citation>
    <scope>NUCLEOTIDE SEQUENCE</scope>
</reference>
<dbReference type="EMBL" id="CAJNOW010015264">
    <property type="protein sequence ID" value="CAF1640078.1"/>
    <property type="molecule type" value="Genomic_DNA"/>
</dbReference>
<protein>
    <recommendedName>
        <fullName evidence="1">DUF985 domain-containing protein</fullName>
    </recommendedName>
</protein>
<dbReference type="InterPro" id="IPR039935">
    <property type="entry name" value="YML079W-like"/>
</dbReference>
<evidence type="ECO:0000313" key="5">
    <source>
        <dbReference type="Proteomes" id="UP000663887"/>
    </source>
</evidence>
<evidence type="ECO:0000313" key="3">
    <source>
        <dbReference type="EMBL" id="CAF2068010.1"/>
    </source>
</evidence>
<dbReference type="EMBL" id="CAJNRF010005852">
    <property type="protein sequence ID" value="CAF2074884.1"/>
    <property type="molecule type" value="Genomic_DNA"/>
</dbReference>
<comment type="caution">
    <text evidence="3">The sequence shown here is derived from an EMBL/GenBank/DDBJ whole genome shotgun (WGS) entry which is preliminary data.</text>
</comment>
<dbReference type="InterPro" id="IPR014710">
    <property type="entry name" value="RmlC-like_jellyroll"/>
</dbReference>
<proteinExistence type="predicted"/>
<evidence type="ECO:0000313" key="4">
    <source>
        <dbReference type="EMBL" id="CAF2074884.1"/>
    </source>
</evidence>
<dbReference type="OrthoDB" id="6614653at2759"/>
<evidence type="ECO:0000313" key="2">
    <source>
        <dbReference type="EMBL" id="CAF1640078.1"/>
    </source>
</evidence>
<dbReference type="Proteomes" id="UP000663856">
    <property type="component" value="Unassembled WGS sequence"/>
</dbReference>
<name>A0A816R447_9BILA</name>
<dbReference type="Pfam" id="PF06172">
    <property type="entry name" value="Cupin_5"/>
    <property type="match status" value="1"/>
</dbReference>
<dbReference type="Gene3D" id="2.60.120.10">
    <property type="entry name" value="Jelly Rolls"/>
    <property type="match status" value="1"/>
</dbReference>
<dbReference type="EMBL" id="CAJNRG010004674">
    <property type="protein sequence ID" value="CAF2068010.1"/>
    <property type="molecule type" value="Genomic_DNA"/>
</dbReference>
<accession>A0A816R447</accession>
<evidence type="ECO:0000259" key="1">
    <source>
        <dbReference type="Pfam" id="PF06172"/>
    </source>
</evidence>
<dbReference type="AlphaFoldDB" id="A0A816R447"/>
<dbReference type="InterPro" id="IPR011051">
    <property type="entry name" value="RmlC_Cupin_sf"/>
</dbReference>
<dbReference type="InterPro" id="IPR009327">
    <property type="entry name" value="Cupin_DUF985"/>
</dbReference>
<sequence length="187" mass="21686">MIQVLMTNKPKNKQGDDWICLLNLKPHPEGGFYSETYVSDDQCVLERYNKQVRSCSGAIYYLLKLPESPISVFHRIKADEMWHFYSGLPLFIHVLDEQDSSYTKHILTSDLTVDINARPQILVPHGKWFAAEIIKTNMDDTMDNYTLCGCTCMPGFDYKDFECAKRSYLIEKFPNFKDLIILLTPVE</sequence>
<dbReference type="Proteomes" id="UP000663834">
    <property type="component" value="Unassembled WGS sequence"/>
</dbReference>
<dbReference type="SUPFAM" id="SSF51182">
    <property type="entry name" value="RmlC-like cupins"/>
    <property type="match status" value="1"/>
</dbReference>
<dbReference type="CDD" id="cd06121">
    <property type="entry name" value="cupin_YML079wp"/>
    <property type="match status" value="1"/>
</dbReference>
<dbReference type="PANTHER" id="PTHR33387:SF3">
    <property type="entry name" value="DUF985 DOMAIN-CONTAINING PROTEIN"/>
    <property type="match status" value="1"/>
</dbReference>
<dbReference type="Proteomes" id="UP000663887">
    <property type="component" value="Unassembled WGS sequence"/>
</dbReference>